<organism evidence="2 3">
    <name type="scientific">Plakobranchus ocellatus</name>
    <dbReference type="NCBI Taxonomy" id="259542"/>
    <lineage>
        <taxon>Eukaryota</taxon>
        <taxon>Metazoa</taxon>
        <taxon>Spiralia</taxon>
        <taxon>Lophotrochozoa</taxon>
        <taxon>Mollusca</taxon>
        <taxon>Gastropoda</taxon>
        <taxon>Heterobranchia</taxon>
        <taxon>Euthyneura</taxon>
        <taxon>Panpulmonata</taxon>
        <taxon>Sacoglossa</taxon>
        <taxon>Placobranchoidea</taxon>
        <taxon>Plakobranchidae</taxon>
        <taxon>Plakobranchus</taxon>
    </lineage>
</organism>
<accession>A0AAV4ARW7</accession>
<dbReference type="Proteomes" id="UP000735302">
    <property type="component" value="Unassembled WGS sequence"/>
</dbReference>
<protein>
    <submittedName>
        <fullName evidence="2">Centriolin</fullName>
    </submittedName>
</protein>
<gene>
    <name evidence="2" type="ORF">PoB_003606300</name>
</gene>
<proteinExistence type="predicted"/>
<feature type="region of interest" description="Disordered" evidence="1">
    <location>
        <begin position="98"/>
        <end position="117"/>
    </location>
</feature>
<dbReference type="AlphaFoldDB" id="A0AAV4ARW7"/>
<sequence length="299" mass="30349">MAHYWGTKLSFAKVMKTFDVPPNQAAGGRGSRRSSRSRAPRPSIPSAFEPVHRPEPHHPYQAPPPAAATVPVAVPINYSAPVAPVAGPVQPVGSYPLPAHVGPNRTTQTSGVQGPTRGVQVGGEAQGFYPDMTAVFPGGLAPPTAPLDMGAGYGMGGAVPGPTFFAPTGAAGQPAVAFDPVPQEISFNTGPGLQGYPGHPGAQYSVGSHTYIPSGPAQLSHYGPGRVFVPAGAGHRGQHPARVYYPAQRSFPMPAPGGTPMVPMAAGTPVKGGGGGGGVPPTGYFDSSLINAPPSPIRE</sequence>
<keyword evidence="3" id="KW-1185">Reference proteome</keyword>
<evidence type="ECO:0000313" key="3">
    <source>
        <dbReference type="Proteomes" id="UP000735302"/>
    </source>
</evidence>
<name>A0AAV4ARW7_9GAST</name>
<feature type="compositionally biased region" description="Basic residues" evidence="1">
    <location>
        <begin position="30"/>
        <end position="39"/>
    </location>
</feature>
<evidence type="ECO:0000256" key="1">
    <source>
        <dbReference type="SAM" id="MobiDB-lite"/>
    </source>
</evidence>
<dbReference type="EMBL" id="BLXT01004106">
    <property type="protein sequence ID" value="GFO09558.1"/>
    <property type="molecule type" value="Genomic_DNA"/>
</dbReference>
<comment type="caution">
    <text evidence="2">The sequence shown here is derived from an EMBL/GenBank/DDBJ whole genome shotgun (WGS) entry which is preliminary data.</text>
</comment>
<evidence type="ECO:0000313" key="2">
    <source>
        <dbReference type="EMBL" id="GFO09558.1"/>
    </source>
</evidence>
<feature type="compositionally biased region" description="Polar residues" evidence="1">
    <location>
        <begin position="104"/>
        <end position="113"/>
    </location>
</feature>
<reference evidence="2 3" key="1">
    <citation type="journal article" date="2021" name="Elife">
        <title>Chloroplast acquisition without the gene transfer in kleptoplastic sea slugs, Plakobranchus ocellatus.</title>
        <authorList>
            <person name="Maeda T."/>
            <person name="Takahashi S."/>
            <person name="Yoshida T."/>
            <person name="Shimamura S."/>
            <person name="Takaki Y."/>
            <person name="Nagai Y."/>
            <person name="Toyoda A."/>
            <person name="Suzuki Y."/>
            <person name="Arimoto A."/>
            <person name="Ishii H."/>
            <person name="Satoh N."/>
            <person name="Nishiyama T."/>
            <person name="Hasebe M."/>
            <person name="Maruyama T."/>
            <person name="Minagawa J."/>
            <person name="Obokata J."/>
            <person name="Shigenobu S."/>
        </authorList>
    </citation>
    <scope>NUCLEOTIDE SEQUENCE [LARGE SCALE GENOMIC DNA]</scope>
</reference>
<feature type="region of interest" description="Disordered" evidence="1">
    <location>
        <begin position="18"/>
        <end position="66"/>
    </location>
</feature>